<reference evidence="1 2" key="1">
    <citation type="submission" date="2017-07" db="EMBL/GenBank/DDBJ databases">
        <title>Leptospira spp. isolated from tropical soils.</title>
        <authorList>
            <person name="Thibeaux R."/>
            <person name="Iraola G."/>
            <person name="Ferres I."/>
            <person name="Bierque E."/>
            <person name="Girault D."/>
            <person name="Soupe-Gilbert M.-E."/>
            <person name="Picardeau M."/>
            <person name="Goarant C."/>
        </authorList>
    </citation>
    <scope>NUCLEOTIDE SEQUENCE [LARGE SCALE GENOMIC DNA]</scope>
    <source>
        <strain evidence="1 2">ES4-C-A1</strain>
    </source>
</reference>
<dbReference type="OrthoDB" id="323233at2"/>
<dbReference type="EMBL" id="NPEA01000005">
    <property type="protein sequence ID" value="PJZ77118.1"/>
    <property type="molecule type" value="Genomic_DNA"/>
</dbReference>
<keyword evidence="2" id="KW-1185">Reference proteome</keyword>
<accession>A0A2M9ZYM2</accession>
<protein>
    <submittedName>
        <fullName evidence="1">Uncharacterized protein</fullName>
    </submittedName>
</protein>
<name>A0A2M9ZYM2_9LEPT</name>
<dbReference type="Proteomes" id="UP000231843">
    <property type="component" value="Unassembled WGS sequence"/>
</dbReference>
<evidence type="ECO:0000313" key="2">
    <source>
        <dbReference type="Proteomes" id="UP000231843"/>
    </source>
</evidence>
<gene>
    <name evidence="1" type="ORF">CH365_10200</name>
</gene>
<comment type="caution">
    <text evidence="1">The sequence shown here is derived from an EMBL/GenBank/DDBJ whole genome shotgun (WGS) entry which is preliminary data.</text>
</comment>
<dbReference type="NCBIfam" id="NF047624">
    <property type="entry name" value="LIC_13076_fam"/>
    <property type="match status" value="1"/>
</dbReference>
<dbReference type="AlphaFoldDB" id="A0A2M9ZYM2"/>
<proteinExistence type="predicted"/>
<evidence type="ECO:0000313" key="1">
    <source>
        <dbReference type="EMBL" id="PJZ77118.1"/>
    </source>
</evidence>
<organism evidence="1 2">
    <name type="scientific">Leptospira neocaledonica</name>
    <dbReference type="NCBI Taxonomy" id="2023192"/>
    <lineage>
        <taxon>Bacteria</taxon>
        <taxon>Pseudomonadati</taxon>
        <taxon>Spirochaetota</taxon>
        <taxon>Spirochaetia</taxon>
        <taxon>Leptospirales</taxon>
        <taxon>Leptospiraceae</taxon>
        <taxon>Leptospira</taxon>
    </lineage>
</organism>
<sequence length="247" mass="28597">MLPSRRYSNFCKMITLIGVIVLLLQNCTLDKRIEFTGEDKLGLESGSKPCEELVHYNRWFAFYGLWRIPGSRDIEIEKKEGKVYFAEHSVNGWQATLNVLTGFFTTVVFYKVTVTECDLGTRFVHRDQYEKFFEEERTKAHTEFFSKTERELEDALRKYLDKTSPAEHAGKNYSMIILRTGKTTEARVVGQDVDSLKLETEDSNGQKHEFTLLKKEVYKVIFATKIIKVKDAPSTKEPGKETGKEKH</sequence>